<dbReference type="GO" id="GO:0004316">
    <property type="term" value="F:3-oxoacyl-[acyl-carrier-protein] reductase (NADPH) activity"/>
    <property type="evidence" value="ECO:0007669"/>
    <property type="project" value="UniProtKB-EC"/>
</dbReference>
<dbReference type="Proteomes" id="UP000223606">
    <property type="component" value="Chromosome 1"/>
</dbReference>
<dbReference type="EMBL" id="LT960614">
    <property type="protein sequence ID" value="SON54056.1"/>
    <property type="molecule type" value="Genomic_DNA"/>
</dbReference>
<sequence length="241" mass="24693">MKTPGFIVVTGAGSGIGLALVEAALARGRSVLACDIRIDALAALDHPALTVRALDVRDGTAIRAAVDALPTEVAIAGLVTSAAVFKRVPFLELSEELWDTTIGVNLTGTLTACQAVLPRMRAQRSGSIVMLSSSLARTGSPTGGHYAATKGGILGLARSLALELAGEGIRVNVVSPGLTDTPQPRAHPGGAEAMAERAKSIPLGRIGHPDDIVEAIDFLIGDESSYVTGQDIRVNGGSQIS</sequence>
<dbReference type="RefSeq" id="WP_099554066.1">
    <property type="nucleotide sequence ID" value="NZ_LT960614.1"/>
</dbReference>
<dbReference type="InterPro" id="IPR020904">
    <property type="entry name" value="Sc_DH/Rdtase_CS"/>
</dbReference>
<dbReference type="PRINTS" id="PR00081">
    <property type="entry name" value="GDHRDH"/>
</dbReference>
<name>A0A2C9D1D4_9HYPH</name>
<comment type="similarity">
    <text evidence="1">Belongs to the short-chain dehydrogenases/reductases (SDR) family.</text>
</comment>
<reference evidence="4" key="1">
    <citation type="submission" date="2017-09" db="EMBL/GenBank/DDBJ databases">
        <title>Genome sequence of Nannocystis excedens DSM 71.</title>
        <authorList>
            <person name="Blom J."/>
        </authorList>
    </citation>
    <scope>NUCLEOTIDE SEQUENCE [LARGE SCALE GENOMIC DNA]</scope>
    <source>
        <strain evidence="4">type strain: E19</strain>
    </source>
</reference>
<dbReference type="PROSITE" id="PS00061">
    <property type="entry name" value="ADH_SHORT"/>
    <property type="match status" value="1"/>
</dbReference>
<proteinExistence type="inferred from homology"/>
<dbReference type="InterPro" id="IPR002347">
    <property type="entry name" value="SDR_fam"/>
</dbReference>
<dbReference type="EC" id="1.1.1.100" evidence="3"/>
<evidence type="ECO:0000313" key="3">
    <source>
        <dbReference type="EMBL" id="SON54056.1"/>
    </source>
</evidence>
<dbReference type="InterPro" id="IPR051122">
    <property type="entry name" value="SDR_DHRS6-like"/>
</dbReference>
<evidence type="ECO:0000313" key="4">
    <source>
        <dbReference type="Proteomes" id="UP000223606"/>
    </source>
</evidence>
<dbReference type="OrthoDB" id="9779623at2"/>
<dbReference type="PANTHER" id="PTHR43477:SF1">
    <property type="entry name" value="DIHYDROANTICAPSIN 7-DEHYDROGENASE"/>
    <property type="match status" value="1"/>
</dbReference>
<accession>A0A2C9D1D4</accession>
<dbReference type="InterPro" id="IPR036291">
    <property type="entry name" value="NAD(P)-bd_dom_sf"/>
</dbReference>
<dbReference type="PANTHER" id="PTHR43477">
    <property type="entry name" value="DIHYDROANTICAPSIN 7-DEHYDROGENASE"/>
    <property type="match status" value="1"/>
</dbReference>
<gene>
    <name evidence="3" type="primary">fabG_4</name>
    <name evidence="3" type="ORF">HDIA_0515</name>
</gene>
<protein>
    <submittedName>
        <fullName evidence="3">3-oxoacyl-[acyl-carrier-protein] reductase FabG</fullName>
        <ecNumber evidence="3">1.1.1.100</ecNumber>
    </submittedName>
</protein>
<evidence type="ECO:0000256" key="1">
    <source>
        <dbReference type="ARBA" id="ARBA00006484"/>
    </source>
</evidence>
<dbReference type="Gene3D" id="3.40.50.720">
    <property type="entry name" value="NAD(P)-binding Rossmann-like Domain"/>
    <property type="match status" value="1"/>
</dbReference>
<dbReference type="Pfam" id="PF13561">
    <property type="entry name" value="adh_short_C2"/>
    <property type="match status" value="1"/>
</dbReference>
<keyword evidence="4" id="KW-1185">Reference proteome</keyword>
<organism evidence="3 4">
    <name type="scientific">Hartmannibacter diazotrophicus</name>
    <dbReference type="NCBI Taxonomy" id="1482074"/>
    <lineage>
        <taxon>Bacteria</taxon>
        <taxon>Pseudomonadati</taxon>
        <taxon>Pseudomonadota</taxon>
        <taxon>Alphaproteobacteria</taxon>
        <taxon>Hyphomicrobiales</taxon>
        <taxon>Pleomorphomonadaceae</taxon>
        <taxon>Hartmannibacter</taxon>
    </lineage>
</organism>
<dbReference type="KEGG" id="hdi:HDIA_0515"/>
<dbReference type="CDD" id="cd05233">
    <property type="entry name" value="SDR_c"/>
    <property type="match status" value="1"/>
</dbReference>
<evidence type="ECO:0000256" key="2">
    <source>
        <dbReference type="ARBA" id="ARBA00023002"/>
    </source>
</evidence>
<dbReference type="SUPFAM" id="SSF51735">
    <property type="entry name" value="NAD(P)-binding Rossmann-fold domains"/>
    <property type="match status" value="1"/>
</dbReference>
<dbReference type="FunFam" id="3.40.50.720:FF:000084">
    <property type="entry name" value="Short-chain dehydrogenase reductase"/>
    <property type="match status" value="1"/>
</dbReference>
<dbReference type="AlphaFoldDB" id="A0A2C9D1D4"/>
<keyword evidence="2 3" id="KW-0560">Oxidoreductase</keyword>